<dbReference type="EMBL" id="JBHSDC010000002">
    <property type="protein sequence ID" value="MFC4230889.1"/>
    <property type="molecule type" value="Genomic_DNA"/>
</dbReference>
<gene>
    <name evidence="2" type="ORF">ACFOW1_03230</name>
</gene>
<dbReference type="Proteomes" id="UP001595906">
    <property type="component" value="Unassembled WGS sequence"/>
</dbReference>
<keyword evidence="1" id="KW-0812">Transmembrane</keyword>
<comment type="caution">
    <text evidence="2">The sequence shown here is derived from an EMBL/GenBank/DDBJ whole genome shotgun (WGS) entry which is preliminary data.</text>
</comment>
<keyword evidence="1" id="KW-0472">Membrane</keyword>
<accession>A0ABV8PRY3</accession>
<sequence>MSLTTRLFKVSGSKIQSLYIADSGLHFSSNKFDAEEDFEQSWGKTLTLATKIEIPFDKIKSVTKEDAAKELSIKYKAVLGIGSDCEFSFVDNSNVEVLFNHLQAEHYFTRSEAQLSPFGAIWKHLLGLALVAGVTVFSYNEALAMANGAAYEPSTGRARLFMRLIELLGDKGVLVVGIAIAGYIGYKLVTRFKNPPIQIKLLPPMG</sequence>
<keyword evidence="3" id="KW-1185">Reference proteome</keyword>
<organism evidence="2 3">
    <name type="scientific">Parasediminibacterium paludis</name>
    <dbReference type="NCBI Taxonomy" id="908966"/>
    <lineage>
        <taxon>Bacteria</taxon>
        <taxon>Pseudomonadati</taxon>
        <taxon>Bacteroidota</taxon>
        <taxon>Chitinophagia</taxon>
        <taxon>Chitinophagales</taxon>
        <taxon>Chitinophagaceae</taxon>
        <taxon>Parasediminibacterium</taxon>
    </lineage>
</organism>
<evidence type="ECO:0000313" key="2">
    <source>
        <dbReference type="EMBL" id="MFC4230889.1"/>
    </source>
</evidence>
<keyword evidence="1" id="KW-1133">Transmembrane helix</keyword>
<dbReference type="RefSeq" id="WP_379012274.1">
    <property type="nucleotide sequence ID" value="NZ_JBHSDC010000002.1"/>
</dbReference>
<proteinExistence type="predicted"/>
<feature type="transmembrane region" description="Helical" evidence="1">
    <location>
        <begin position="160"/>
        <end position="186"/>
    </location>
</feature>
<feature type="transmembrane region" description="Helical" evidence="1">
    <location>
        <begin position="120"/>
        <end position="140"/>
    </location>
</feature>
<evidence type="ECO:0000256" key="1">
    <source>
        <dbReference type="SAM" id="Phobius"/>
    </source>
</evidence>
<evidence type="ECO:0000313" key="3">
    <source>
        <dbReference type="Proteomes" id="UP001595906"/>
    </source>
</evidence>
<protein>
    <submittedName>
        <fullName evidence="2">Uncharacterized protein</fullName>
    </submittedName>
</protein>
<name>A0ABV8PRY3_9BACT</name>
<reference evidence="3" key="1">
    <citation type="journal article" date="2019" name="Int. J. Syst. Evol. Microbiol.">
        <title>The Global Catalogue of Microorganisms (GCM) 10K type strain sequencing project: providing services to taxonomists for standard genome sequencing and annotation.</title>
        <authorList>
            <consortium name="The Broad Institute Genomics Platform"/>
            <consortium name="The Broad Institute Genome Sequencing Center for Infectious Disease"/>
            <person name="Wu L."/>
            <person name="Ma J."/>
        </authorList>
    </citation>
    <scope>NUCLEOTIDE SEQUENCE [LARGE SCALE GENOMIC DNA]</scope>
    <source>
        <strain evidence="3">CECT 8010</strain>
    </source>
</reference>